<evidence type="ECO:0000256" key="2">
    <source>
        <dbReference type="ARBA" id="ARBA00023002"/>
    </source>
</evidence>
<feature type="domain" description="Plastocyanin-like" evidence="3">
    <location>
        <begin position="481"/>
        <end position="600"/>
    </location>
</feature>
<accession>A0A401IHD4</accession>
<dbReference type="AlphaFoldDB" id="A0A401IHD4"/>
<dbReference type="SUPFAM" id="SSF49503">
    <property type="entry name" value="Cupredoxins"/>
    <property type="match status" value="3"/>
</dbReference>
<dbReference type="Pfam" id="PF07731">
    <property type="entry name" value="Cu-oxidase_2"/>
    <property type="match status" value="1"/>
</dbReference>
<evidence type="ECO:0000313" key="5">
    <source>
        <dbReference type="EMBL" id="GBF80616.1"/>
    </source>
</evidence>
<dbReference type="InterPro" id="IPR011706">
    <property type="entry name" value="Cu-oxidase_C"/>
</dbReference>
<evidence type="ECO:0000259" key="4">
    <source>
        <dbReference type="Pfam" id="PF07732"/>
    </source>
</evidence>
<dbReference type="PROSITE" id="PS00080">
    <property type="entry name" value="MULTICOPPER_OXIDASE2"/>
    <property type="match status" value="1"/>
</dbReference>
<dbReference type="CDD" id="cd13853">
    <property type="entry name" value="CuRO_1_Tth-MCO_like"/>
    <property type="match status" value="1"/>
</dbReference>
<dbReference type="Pfam" id="PF07732">
    <property type="entry name" value="Cu-oxidase_3"/>
    <property type="match status" value="1"/>
</dbReference>
<name>A0A401IHD4_APHSA</name>
<dbReference type="PANTHER" id="PTHR11709">
    <property type="entry name" value="MULTI-COPPER OXIDASE"/>
    <property type="match status" value="1"/>
</dbReference>
<evidence type="ECO:0000256" key="1">
    <source>
        <dbReference type="ARBA" id="ARBA00022723"/>
    </source>
</evidence>
<dbReference type="Proteomes" id="UP000287247">
    <property type="component" value="Unassembled WGS sequence"/>
</dbReference>
<keyword evidence="1" id="KW-0479">Metal-binding</keyword>
<dbReference type="PROSITE" id="PS00079">
    <property type="entry name" value="MULTICOPPER_OXIDASE1"/>
    <property type="match status" value="1"/>
</dbReference>
<dbReference type="InterPro" id="IPR045087">
    <property type="entry name" value="Cu-oxidase_fam"/>
</dbReference>
<dbReference type="InterPro" id="IPR002355">
    <property type="entry name" value="Cu_oxidase_Cu_BS"/>
</dbReference>
<gene>
    <name evidence="5" type="ORF">AsFPU1_2020</name>
</gene>
<dbReference type="CDD" id="cd13900">
    <property type="entry name" value="CuRO_3_Tth-MCO_like"/>
    <property type="match status" value="1"/>
</dbReference>
<comment type="caution">
    <text evidence="5">The sequence shown here is derived from an EMBL/GenBank/DDBJ whole genome shotgun (WGS) entry which is preliminary data.</text>
</comment>
<dbReference type="PANTHER" id="PTHR11709:SF518">
    <property type="entry name" value="MULTICOPPER OXIDASE"/>
    <property type="match status" value="1"/>
</dbReference>
<evidence type="ECO:0000313" key="6">
    <source>
        <dbReference type="Proteomes" id="UP000287247"/>
    </source>
</evidence>
<organism evidence="5 6">
    <name type="scientific">Aphanothece sacrum FPU1</name>
    <dbReference type="NCBI Taxonomy" id="1920663"/>
    <lineage>
        <taxon>Bacteria</taxon>
        <taxon>Bacillati</taxon>
        <taxon>Cyanobacteriota</taxon>
        <taxon>Cyanophyceae</taxon>
        <taxon>Oscillatoriophycideae</taxon>
        <taxon>Chroococcales</taxon>
        <taxon>Aphanothecaceae</taxon>
        <taxon>Aphanothece</taxon>
    </lineage>
</organism>
<dbReference type="EMBL" id="BDQK01000009">
    <property type="protein sequence ID" value="GBF80616.1"/>
    <property type="molecule type" value="Genomic_DNA"/>
</dbReference>
<keyword evidence="2" id="KW-0560">Oxidoreductase</keyword>
<protein>
    <submittedName>
        <fullName evidence="5">Multicopper oxidase</fullName>
    </submittedName>
</protein>
<dbReference type="Gene3D" id="2.60.40.420">
    <property type="entry name" value="Cupredoxins - blue copper proteins"/>
    <property type="match status" value="3"/>
</dbReference>
<dbReference type="RefSeq" id="WP_124972329.1">
    <property type="nucleotide sequence ID" value="NZ_BDQK01000009.1"/>
</dbReference>
<keyword evidence="6" id="KW-1185">Reference proteome</keyword>
<proteinExistence type="predicted"/>
<dbReference type="OrthoDB" id="9757546at2"/>
<dbReference type="InterPro" id="IPR008972">
    <property type="entry name" value="Cupredoxin"/>
</dbReference>
<dbReference type="PROSITE" id="PS51318">
    <property type="entry name" value="TAT"/>
    <property type="match status" value="1"/>
</dbReference>
<sequence length="611" mass="66790">MTDKYESITPETTKFNLSRRLFLATGVGTLAALAIPNKAKADPNNIALITDTSTNFGTTPTLTPPSDKTFPQPGIKASDLGVIKAKWIVNQDNIPLGEYQGFIRFYADTSAPDVPFIPAPTLCLNPGDIIEINLQNTLLADDKSCQNPVFNQPNCFNTTNLHFHGLHVSPLSMGKDGIPVSGGHPSDVEFSSDDVLMEIQPGETNNYLVQLPKNHAPGTHWYHSHRHGSTAVQVSNAMAGAIIIKEPSDQAICPDAPDVLWILQDVLSDGRGQGGIIDDNDVYIQQGRNNEGECLVNGKYQPTLTIQKGEIQRWRFVNAGSTPRTLMNLKLCKGTLKNVSDCDNNTLQTMYLIARDGINFYGKKPKSQTTHAFSPGNRSDFLVNLEPGNYTLIKDVYTGTKNVYGDANDPSQAVNSNASKFSKQVIAYITVTNTPYSKAEAVKNQFDTLQANGIPTTGMANYLNPITGPVIPNPKKVEFEASRGVFTIDNIKFGDPNAKFTVALNSQEEWILDNTSGVTHPFHIHVNPFQVVAIGTKSGGTITWKKVPEADLIWQDTVGIDPNIPLKIQHRFDDYNGTYVLHCHILIHEDQGMMYEVEVTGNGIPPGSTAA</sequence>
<dbReference type="InterPro" id="IPR033138">
    <property type="entry name" value="Cu_oxidase_CS"/>
</dbReference>
<dbReference type="GO" id="GO:0005507">
    <property type="term" value="F:copper ion binding"/>
    <property type="evidence" value="ECO:0007669"/>
    <property type="project" value="InterPro"/>
</dbReference>
<reference evidence="6" key="1">
    <citation type="submission" date="2017-05" db="EMBL/GenBank/DDBJ databases">
        <title>Physiological properties and genetic analysis related to exopolysaccharide production of fresh-water unicellular cyanobacterium Aphanothece sacrum, Suizenji Nori, that has been cultured as a food source in Japan.</title>
        <authorList>
            <person name="Kanesaki Y."/>
            <person name="Yoshikawa S."/>
            <person name="Ohki K."/>
        </authorList>
    </citation>
    <scope>NUCLEOTIDE SEQUENCE [LARGE SCALE GENOMIC DNA]</scope>
    <source>
        <strain evidence="6">FPU1</strain>
    </source>
</reference>
<dbReference type="InterPro" id="IPR011707">
    <property type="entry name" value="Cu-oxidase-like_N"/>
</dbReference>
<evidence type="ECO:0000259" key="3">
    <source>
        <dbReference type="Pfam" id="PF07731"/>
    </source>
</evidence>
<dbReference type="GO" id="GO:0016491">
    <property type="term" value="F:oxidoreductase activity"/>
    <property type="evidence" value="ECO:0007669"/>
    <property type="project" value="UniProtKB-KW"/>
</dbReference>
<feature type="domain" description="Plastocyanin-like" evidence="4">
    <location>
        <begin position="157"/>
        <end position="248"/>
    </location>
</feature>
<dbReference type="InterPro" id="IPR006311">
    <property type="entry name" value="TAT_signal"/>
</dbReference>